<dbReference type="STRING" id="6526.A0A2C9M2B3"/>
<feature type="domain" description="Histidine kinase" evidence="3">
    <location>
        <begin position="38"/>
        <end position="112"/>
    </location>
</feature>
<dbReference type="Proteomes" id="UP000076420">
    <property type="component" value="Unassembled WGS sequence"/>
</dbReference>
<evidence type="ECO:0000313" key="5">
    <source>
        <dbReference type="EnsemblMetazoa" id="BGLB037590-PA"/>
    </source>
</evidence>
<evidence type="ECO:0000259" key="4">
    <source>
        <dbReference type="PROSITE" id="PS50110"/>
    </source>
</evidence>
<dbReference type="InterPro" id="IPR011006">
    <property type="entry name" value="CheY-like_superfamily"/>
</dbReference>
<dbReference type="InterPro" id="IPR003594">
    <property type="entry name" value="HATPase_dom"/>
</dbReference>
<dbReference type="PANTHER" id="PTHR43547:SF2">
    <property type="entry name" value="HYBRID SIGNAL TRANSDUCTION HISTIDINE KINASE C"/>
    <property type="match status" value="1"/>
</dbReference>
<dbReference type="InterPro" id="IPR005467">
    <property type="entry name" value="His_kinase_dom"/>
</dbReference>
<accession>A0A2C9M2B3</accession>
<dbReference type="Pfam" id="PF00072">
    <property type="entry name" value="Response_reg"/>
    <property type="match status" value="1"/>
</dbReference>
<dbReference type="SUPFAM" id="SSF55874">
    <property type="entry name" value="ATPase domain of HSP90 chaperone/DNA topoisomerase II/histidine kinase"/>
    <property type="match status" value="1"/>
</dbReference>
<dbReference type="InterPro" id="IPR036890">
    <property type="entry name" value="HATPase_C_sf"/>
</dbReference>
<evidence type="ECO:0000313" key="6">
    <source>
        <dbReference type="Proteomes" id="UP000076420"/>
    </source>
</evidence>
<dbReference type="Pfam" id="PF02518">
    <property type="entry name" value="HATPase_c"/>
    <property type="match status" value="1"/>
</dbReference>
<dbReference type="EnsemblMetazoa" id="BGLB037590-RA">
    <property type="protein sequence ID" value="BGLB037590-PA"/>
    <property type="gene ID" value="BGLB037590"/>
</dbReference>
<proteinExistence type="predicted"/>
<dbReference type="SMART" id="SM00387">
    <property type="entry name" value="HATPase_c"/>
    <property type="match status" value="1"/>
</dbReference>
<dbReference type="VEuPathDB" id="VectorBase:BGLB037590"/>
<evidence type="ECO:0000256" key="1">
    <source>
        <dbReference type="ARBA" id="ARBA00022553"/>
    </source>
</evidence>
<protein>
    <recommendedName>
        <fullName evidence="7">Histidine kinase</fullName>
    </recommendedName>
</protein>
<dbReference type="PRINTS" id="PR00344">
    <property type="entry name" value="BCTRLSENSOR"/>
</dbReference>
<feature type="modified residue" description="4-aspartylphosphate" evidence="2">
    <location>
        <position position="185"/>
    </location>
</feature>
<gene>
    <name evidence="5" type="primary">106076244</name>
</gene>
<dbReference type="SMART" id="SM00448">
    <property type="entry name" value="REC"/>
    <property type="match status" value="1"/>
</dbReference>
<dbReference type="SUPFAM" id="SSF52172">
    <property type="entry name" value="CheY-like"/>
    <property type="match status" value="1"/>
</dbReference>
<dbReference type="PROSITE" id="PS50110">
    <property type="entry name" value="RESPONSE_REGULATORY"/>
    <property type="match status" value="1"/>
</dbReference>
<organism evidence="5 6">
    <name type="scientific">Biomphalaria glabrata</name>
    <name type="common">Bloodfluke planorb</name>
    <name type="synonym">Freshwater snail</name>
    <dbReference type="NCBI Taxonomy" id="6526"/>
    <lineage>
        <taxon>Eukaryota</taxon>
        <taxon>Metazoa</taxon>
        <taxon>Spiralia</taxon>
        <taxon>Lophotrochozoa</taxon>
        <taxon>Mollusca</taxon>
        <taxon>Gastropoda</taxon>
        <taxon>Heterobranchia</taxon>
        <taxon>Euthyneura</taxon>
        <taxon>Panpulmonata</taxon>
        <taxon>Hygrophila</taxon>
        <taxon>Lymnaeoidea</taxon>
        <taxon>Planorbidae</taxon>
        <taxon>Biomphalaria</taxon>
    </lineage>
</organism>
<dbReference type="PROSITE" id="PS50109">
    <property type="entry name" value="HIS_KIN"/>
    <property type="match status" value="1"/>
</dbReference>
<dbReference type="KEGG" id="bgt:106076244"/>
<dbReference type="InterPro" id="IPR001789">
    <property type="entry name" value="Sig_transdc_resp-reg_receiver"/>
</dbReference>
<dbReference type="PANTHER" id="PTHR43547">
    <property type="entry name" value="TWO-COMPONENT HISTIDINE KINASE"/>
    <property type="match status" value="1"/>
</dbReference>
<dbReference type="AlphaFoldDB" id="A0A2C9M2B3"/>
<dbReference type="InterPro" id="IPR004358">
    <property type="entry name" value="Sig_transdc_His_kin-like_C"/>
</dbReference>
<evidence type="ECO:0008006" key="7">
    <source>
        <dbReference type="Google" id="ProtNLM"/>
    </source>
</evidence>
<sequence length="227" mass="24775">MHSSGFLAIKTYNLSLADNDIFIDQYFNPNTEDEVKAGDYVVIELTDNGVGILAENINKIFDPFFSTKEVGAGIGLGLSTAYGIIKQTGGHILVRSIVDCGTTFIILLPKTNDDICVVQEEDVNNAAKDLTGNESILVVEDEEAVRNLVANILRNKGYKVIAADSANEALDYLRNGLKIDILITDVAMPGMKGTKLVLEIKKIMPHIKAILMSGYTADNLDEFEMSK</sequence>
<dbReference type="Gene3D" id="3.30.565.10">
    <property type="entry name" value="Histidine kinase-like ATPase, C-terminal domain"/>
    <property type="match status" value="1"/>
</dbReference>
<keyword evidence="1 2" id="KW-0597">Phosphoprotein</keyword>
<feature type="domain" description="Response regulatory" evidence="4">
    <location>
        <begin position="135"/>
        <end position="227"/>
    </location>
</feature>
<evidence type="ECO:0000259" key="3">
    <source>
        <dbReference type="PROSITE" id="PS50109"/>
    </source>
</evidence>
<reference evidence="5" key="1">
    <citation type="submission" date="2020-05" db="UniProtKB">
        <authorList>
            <consortium name="EnsemblMetazoa"/>
        </authorList>
    </citation>
    <scope>IDENTIFICATION</scope>
    <source>
        <strain evidence="5">BB02</strain>
    </source>
</reference>
<dbReference type="Gene3D" id="3.40.50.2300">
    <property type="match status" value="1"/>
</dbReference>
<evidence type="ECO:0000256" key="2">
    <source>
        <dbReference type="PROSITE-ProRule" id="PRU00169"/>
    </source>
</evidence>
<dbReference type="GO" id="GO:0000155">
    <property type="term" value="F:phosphorelay sensor kinase activity"/>
    <property type="evidence" value="ECO:0007669"/>
    <property type="project" value="TreeGrafter"/>
</dbReference>
<name>A0A2C9M2B3_BIOGL</name>